<gene>
    <name evidence="19" type="ORF">Syn7803C101_77</name>
    <name evidence="20" type="ORF">Syn7803C104_78</name>
    <name evidence="21" type="ORF">Syn7803C107_76</name>
    <name evidence="22" type="ORF">Syn7803C26_76</name>
    <name evidence="23" type="ORF">Syn7803C31_77</name>
    <name evidence="24" type="ORF">Syn7803C33_74</name>
    <name evidence="25" type="ORF">Syn7803C38_74</name>
    <name evidence="2" type="ORF">Syn7803C42_75</name>
    <name evidence="3" type="ORF">Syn7803C47_76</name>
    <name evidence="4" type="ORF">Syn7803C53_74</name>
    <name evidence="5" type="ORF">Syn7803C59_74</name>
    <name evidence="6" type="ORF">Syn7803C60_74</name>
    <name evidence="7" type="ORF">Syn7803C86_76</name>
    <name evidence="8" type="ORF">Syn7803C99_75</name>
    <name evidence="9" type="ORF">Syn7803US101_75</name>
    <name evidence="10" type="ORF">Syn7803US102_75</name>
    <name evidence="11" type="ORF">Syn7803US112_75</name>
    <name evidence="12" type="ORF">Syn7803US117_75</name>
    <name evidence="13" type="ORF">Syn7803US123_77</name>
    <name evidence="14" type="ORF">Syn7803US19_74</name>
    <name evidence="15" type="ORF">Syn7803US1_75</name>
    <name evidence="16" type="ORF">Syn7803US60_75</name>
    <name evidence="17" type="ORF">Syn7803US62_75</name>
    <name evidence="18" type="ORF">Syn7803US79_76</name>
</gene>
<evidence type="ECO:0000313" key="19">
    <source>
        <dbReference type="EMBL" id="AIX39595.1"/>
    </source>
</evidence>
<dbReference type="SUPFAM" id="SSF160719">
    <property type="entry name" value="gpW/gp25-like"/>
    <property type="match status" value="1"/>
</dbReference>
<dbReference type="InterPro" id="IPR007048">
    <property type="entry name" value="IraD/Gp25-like"/>
</dbReference>
<evidence type="ECO:0000313" key="22">
    <source>
        <dbReference type="EMBL" id="AIX44288.1"/>
    </source>
</evidence>
<dbReference type="Proteomes" id="UP000185399">
    <property type="component" value="Segment"/>
</dbReference>
<dbReference type="Proteomes" id="UP000185406">
    <property type="component" value="Segment"/>
</dbReference>
<dbReference type="Proteomes" id="UP000033004">
    <property type="component" value="Segment"/>
</dbReference>
<dbReference type="Proteomes" id="UP000185396">
    <property type="component" value="Segment"/>
</dbReference>
<dbReference type="EMBL" id="KJ019157">
    <property type="protein sequence ID" value="AIX45209.1"/>
    <property type="molecule type" value="Genomic_DNA"/>
</dbReference>
<dbReference type="Proteomes" id="UP000185389">
    <property type="component" value="Segment"/>
</dbReference>
<evidence type="ECO:0000313" key="7">
    <source>
        <dbReference type="EMBL" id="AIX20756.1"/>
    </source>
</evidence>
<dbReference type="Gene3D" id="3.10.450.40">
    <property type="match status" value="1"/>
</dbReference>
<dbReference type="Proteomes" id="UP000185403">
    <property type="component" value="Segment"/>
</dbReference>
<organism evidence="2 28">
    <name type="scientific">Synechococcus phage ACG-2014a</name>
    <dbReference type="NCBI Taxonomy" id="1493507"/>
    <lineage>
        <taxon>Viruses</taxon>
        <taxon>Duplodnaviria</taxon>
        <taxon>Heunggongvirae</taxon>
        <taxon>Uroviricota</taxon>
        <taxon>Caudoviricetes</taxon>
        <taxon>Pantevenvirales</taxon>
        <taxon>Kyanoviridae</taxon>
        <taxon>Acionnavirus</taxon>
        <taxon>Acionnavirus monteraybay</taxon>
    </lineage>
</organism>
<feature type="domain" description="IraD/Gp25-like" evidence="1">
    <location>
        <begin position="39"/>
        <end position="123"/>
    </location>
</feature>
<dbReference type="Proteomes" id="UP000185395">
    <property type="component" value="Segment"/>
</dbReference>
<evidence type="ECO:0000313" key="10">
    <source>
        <dbReference type="EMBL" id="AIX23760.1"/>
    </source>
</evidence>
<dbReference type="EMBL" id="KJ019033">
    <property type="protein sequence ID" value="AIX15771.1"/>
    <property type="molecule type" value="Genomic_DNA"/>
</dbReference>
<proteinExistence type="predicted"/>
<dbReference type="Proteomes" id="UP000185405">
    <property type="component" value="Segment"/>
</dbReference>
<evidence type="ECO:0000313" key="26">
    <source>
        <dbReference type="Proteomes" id="UP000033004"/>
    </source>
</evidence>
<dbReference type="EMBL" id="KJ019122">
    <property type="protein sequence ID" value="AIX36712.1"/>
    <property type="molecule type" value="Genomic_DNA"/>
</dbReference>
<dbReference type="EMBL" id="KJ019114">
    <property type="protein sequence ID" value="AIX34993.1"/>
    <property type="molecule type" value="Genomic_DNA"/>
</dbReference>
<dbReference type="EMBL" id="KJ019163">
    <property type="protein sequence ID" value="AIX46566.1"/>
    <property type="molecule type" value="Genomic_DNA"/>
</dbReference>
<dbReference type="EMBL" id="KJ019076">
    <property type="protein sequence ID" value="AIX25507.1"/>
    <property type="molecule type" value="Genomic_DNA"/>
</dbReference>
<dbReference type="Proteomes" id="UP000185404">
    <property type="component" value="Segment"/>
</dbReference>
<evidence type="ECO:0000313" key="14">
    <source>
        <dbReference type="EMBL" id="AIX28003.1"/>
    </source>
</evidence>
<dbReference type="Proteomes" id="UP000185398">
    <property type="component" value="Segment"/>
</dbReference>
<evidence type="ECO:0000313" key="16">
    <source>
        <dbReference type="EMBL" id="AIX34993.1"/>
    </source>
</evidence>
<dbReference type="EMBL" id="KJ019068">
    <property type="protein sequence ID" value="AIX23760.1"/>
    <property type="molecule type" value="Genomic_DNA"/>
</dbReference>
<dbReference type="EMBL" id="KJ019039">
    <property type="protein sequence ID" value="AIX17090.1"/>
    <property type="molecule type" value="Genomic_DNA"/>
</dbReference>
<dbReference type="EMBL" id="KJ019116">
    <property type="protein sequence ID" value="AIX35416.1"/>
    <property type="molecule type" value="Genomic_DNA"/>
</dbReference>
<evidence type="ECO:0000313" key="4">
    <source>
        <dbReference type="EMBL" id="AIX15771.1"/>
    </source>
</evidence>
<evidence type="ECO:0000313" key="13">
    <source>
        <dbReference type="EMBL" id="AIX27228.1"/>
    </source>
</evidence>
<dbReference type="Proteomes" id="UP000185402">
    <property type="component" value="Segment"/>
</dbReference>
<evidence type="ECO:0000313" key="25">
    <source>
        <dbReference type="EMBL" id="AIX46566.1"/>
    </source>
</evidence>
<evidence type="ECO:0000313" key="17">
    <source>
        <dbReference type="EMBL" id="AIX35416.1"/>
    </source>
</evidence>
<evidence type="ECO:0000313" key="6">
    <source>
        <dbReference type="EMBL" id="AIX17090.1"/>
    </source>
</evidence>
<evidence type="ECO:0000313" key="20">
    <source>
        <dbReference type="EMBL" id="AIX40022.1"/>
    </source>
</evidence>
<dbReference type="EMBL" id="KJ019081">
    <property type="protein sequence ID" value="AIX26590.1"/>
    <property type="molecule type" value="Genomic_DNA"/>
</dbReference>
<evidence type="ECO:0000313" key="15">
    <source>
        <dbReference type="EMBL" id="AIX28211.1"/>
    </source>
</evidence>
<reference evidence="26 27" key="1">
    <citation type="submission" date="2013-12" db="EMBL/GenBank/DDBJ databases">
        <title>Ecological redundancy of diverse viral populations within a natural community.</title>
        <authorList>
            <person name="Gregory A.C."/>
            <person name="LaButti K."/>
            <person name="Copeland A."/>
            <person name="Woyke T."/>
            <person name="Sullivan M.B."/>
        </authorList>
    </citation>
    <scope>NUCLEOTIDE SEQUENCE [LARGE SCALE GENOMIC DNA]</scope>
    <source>
        <strain evidence="19">Syn7803C101</strain>
        <strain evidence="20">Syn7803C104</strain>
        <strain evidence="21">Syn7803C107</strain>
        <strain evidence="22">Syn7803C26</strain>
        <strain evidence="23">Syn7803C31</strain>
        <strain evidence="24">Syn7803C33</strain>
        <strain evidence="25">Syn7803C38</strain>
        <strain evidence="2">Syn7803C42</strain>
        <strain evidence="3">Syn7803C47</strain>
        <strain evidence="4">Syn7803C53</strain>
        <strain evidence="5">Syn7803C59</strain>
        <strain evidence="6">Syn7803C60</strain>
        <strain evidence="7">Syn7803C86</strain>
        <strain evidence="8">Syn7803C99</strain>
        <strain evidence="15">Syn7803US1</strain>
        <strain evidence="9">Syn7803US101</strain>
        <strain evidence="10">Syn7803US102</strain>
        <strain evidence="11">Syn7803US112</strain>
        <strain evidence="12">Syn7803US117</strain>
        <strain evidence="13">Syn7803US123</strain>
        <strain evidence="14">Syn7803US19</strain>
        <strain evidence="16">Syn7803US60</strain>
        <strain evidence="17">Syn7803US62</strain>
        <strain evidence="18">Syn7803US79</strain>
    </source>
</reference>
<dbReference type="Proteomes" id="UP000185387">
    <property type="component" value="Segment"/>
</dbReference>
<dbReference type="Proteomes" id="UP000185400">
    <property type="component" value="Segment"/>
</dbReference>
<evidence type="ECO:0000313" key="5">
    <source>
        <dbReference type="EMBL" id="AIX16881.1"/>
    </source>
</evidence>
<evidence type="ECO:0000313" key="28">
    <source>
        <dbReference type="Proteomes" id="UP000185396"/>
    </source>
</evidence>
<dbReference type="Proteomes" id="UP000185407">
    <property type="component" value="Segment"/>
</dbReference>
<dbReference type="EMBL" id="KJ019055">
    <property type="protein sequence ID" value="AIX20756.1"/>
    <property type="molecule type" value="Genomic_DNA"/>
</dbReference>
<dbReference type="EMBL" id="KJ019137">
    <property type="protein sequence ID" value="AIX40022.1"/>
    <property type="molecule type" value="Genomic_DNA"/>
</dbReference>
<dbReference type="EMBL" id="KJ019026">
    <property type="protein sequence ID" value="AIX14260.1"/>
    <property type="molecule type" value="Genomic_DNA"/>
</dbReference>
<dbReference type="EMBL" id="KJ019030">
    <property type="protein sequence ID" value="AIX15125.1"/>
    <property type="molecule type" value="Genomic_DNA"/>
</dbReference>
<dbReference type="EMBL" id="KJ019135">
    <property type="protein sequence ID" value="AIX39595.1"/>
    <property type="molecule type" value="Genomic_DNA"/>
</dbReference>
<evidence type="ECO:0000313" key="12">
    <source>
        <dbReference type="EMBL" id="AIX26590.1"/>
    </source>
</evidence>
<evidence type="ECO:0000259" key="1">
    <source>
        <dbReference type="Pfam" id="PF04965"/>
    </source>
</evidence>
<dbReference type="Proteomes" id="UP000185393">
    <property type="component" value="Segment"/>
</dbReference>
<evidence type="ECO:0000313" key="27">
    <source>
        <dbReference type="Proteomes" id="UP000185387"/>
    </source>
</evidence>
<evidence type="ECO:0000313" key="23">
    <source>
        <dbReference type="EMBL" id="AIX45209.1"/>
    </source>
</evidence>
<dbReference type="EMBL" id="KJ019153">
    <property type="protein sequence ID" value="AIX44288.1"/>
    <property type="molecule type" value="Genomic_DNA"/>
</dbReference>
<evidence type="ECO:0000313" key="21">
    <source>
        <dbReference type="EMBL" id="AIX40230.1"/>
    </source>
</evidence>
<name>A0A0E3EPQ9_9CAUD</name>
<dbReference type="EMBL" id="KJ019138">
    <property type="protein sequence ID" value="AIX40230.1"/>
    <property type="molecule type" value="Genomic_DNA"/>
</dbReference>
<dbReference type="EMBL" id="KJ019088">
    <property type="protein sequence ID" value="AIX28211.1"/>
    <property type="molecule type" value="Genomic_DNA"/>
</dbReference>
<dbReference type="EMBL" id="KJ019065">
    <property type="protein sequence ID" value="AIX23058.1"/>
    <property type="molecule type" value="Genomic_DNA"/>
</dbReference>
<dbReference type="Proteomes" id="UP000185401">
    <property type="component" value="Segment"/>
</dbReference>
<dbReference type="Proteomes" id="UP000185408">
    <property type="component" value="Segment"/>
</dbReference>
<dbReference type="Proteomes" id="UP000185397">
    <property type="component" value="Segment"/>
</dbReference>
<dbReference type="Proteomes" id="UP000185390">
    <property type="component" value="Segment"/>
</dbReference>
<evidence type="ECO:0000313" key="8">
    <source>
        <dbReference type="EMBL" id="AIX23058.1"/>
    </source>
</evidence>
<dbReference type="EMBL" id="KJ019038">
    <property type="protein sequence ID" value="AIX16881.1"/>
    <property type="molecule type" value="Genomic_DNA"/>
</dbReference>
<evidence type="ECO:0000313" key="3">
    <source>
        <dbReference type="EMBL" id="AIX15125.1"/>
    </source>
</evidence>
<evidence type="ECO:0000313" key="24">
    <source>
        <dbReference type="EMBL" id="AIX45417.1"/>
    </source>
</evidence>
<dbReference type="EMBL" id="KJ019158">
    <property type="protein sequence ID" value="AIX45417.1"/>
    <property type="molecule type" value="Genomic_DNA"/>
</dbReference>
<protein>
    <submittedName>
        <fullName evidence="2">Base plate wedge subunit</fullName>
    </submittedName>
</protein>
<dbReference type="EMBL" id="KJ019067">
    <property type="protein sequence ID" value="AIX23554.1"/>
    <property type="molecule type" value="Genomic_DNA"/>
</dbReference>
<dbReference type="Proteomes" id="UP000185391">
    <property type="component" value="Segment"/>
</dbReference>
<dbReference type="Proteomes" id="UP000185394">
    <property type="component" value="Segment"/>
</dbReference>
<evidence type="ECO:0000313" key="11">
    <source>
        <dbReference type="EMBL" id="AIX25507.1"/>
    </source>
</evidence>
<dbReference type="Pfam" id="PF04965">
    <property type="entry name" value="GPW_gp25"/>
    <property type="match status" value="1"/>
</dbReference>
<evidence type="ECO:0000313" key="18">
    <source>
        <dbReference type="EMBL" id="AIX36712.1"/>
    </source>
</evidence>
<accession>A0A0E3EPQ9</accession>
<dbReference type="EMBL" id="KJ019087">
    <property type="protein sequence ID" value="AIX28003.1"/>
    <property type="molecule type" value="Genomic_DNA"/>
</dbReference>
<evidence type="ECO:0000313" key="2">
    <source>
        <dbReference type="EMBL" id="AIX14260.1"/>
    </source>
</evidence>
<dbReference type="Proteomes" id="UP000185409">
    <property type="component" value="Segment"/>
</dbReference>
<dbReference type="EMBL" id="KJ019084">
    <property type="protein sequence ID" value="AIX27228.1"/>
    <property type="molecule type" value="Genomic_DNA"/>
</dbReference>
<dbReference type="Proteomes" id="UP000185388">
    <property type="component" value="Segment"/>
</dbReference>
<dbReference type="Proteomes" id="UP000185392">
    <property type="component" value="Segment"/>
</dbReference>
<evidence type="ECO:0000313" key="9">
    <source>
        <dbReference type="EMBL" id="AIX23554.1"/>
    </source>
</evidence>
<sequence length="139" mass="15703">MALRKIAGKDFKKSRRFVDLAISFAKNPFTDDASVVKNDNSIKQSVKNLILTTPGEKPFQPLIGSRVNDLLFEPLDPFTADSLKEEIINTINQYEPRVQLTNVIVTPVYEGNKLNVTIEYKVVGLPIVETIQFVLQRPE</sequence>